<gene>
    <name evidence="2" type="ORF">SAMN05421837_1011013</name>
</gene>
<dbReference type="Proteomes" id="UP000198878">
    <property type="component" value="Unassembled WGS sequence"/>
</dbReference>
<dbReference type="STRING" id="218821.SAMN05421837_1011013"/>
<feature type="compositionally biased region" description="Low complexity" evidence="1">
    <location>
        <begin position="210"/>
        <end position="226"/>
    </location>
</feature>
<reference evidence="3" key="1">
    <citation type="submission" date="2016-10" db="EMBL/GenBank/DDBJ databases">
        <authorList>
            <person name="Varghese N."/>
            <person name="Submissions S."/>
        </authorList>
    </citation>
    <scope>NUCLEOTIDE SEQUENCE [LARGE SCALE GENOMIC DNA]</scope>
    <source>
        <strain evidence="3">DSM 44654</strain>
    </source>
</reference>
<evidence type="ECO:0000313" key="3">
    <source>
        <dbReference type="Proteomes" id="UP000198878"/>
    </source>
</evidence>
<feature type="region of interest" description="Disordered" evidence="1">
    <location>
        <begin position="72"/>
        <end position="285"/>
    </location>
</feature>
<keyword evidence="3" id="KW-1185">Reference proteome</keyword>
<feature type="compositionally biased region" description="Pro residues" evidence="1">
    <location>
        <begin position="269"/>
        <end position="278"/>
    </location>
</feature>
<accession>A0A1H5Q6X8</accession>
<dbReference type="AlphaFoldDB" id="A0A1H5Q6X8"/>
<name>A0A1H5Q6X8_9PSEU</name>
<feature type="compositionally biased region" description="Polar residues" evidence="1">
    <location>
        <begin position="194"/>
        <end position="206"/>
    </location>
</feature>
<feature type="region of interest" description="Disordered" evidence="1">
    <location>
        <begin position="13"/>
        <end position="40"/>
    </location>
</feature>
<feature type="compositionally biased region" description="Basic residues" evidence="1">
    <location>
        <begin position="13"/>
        <end position="24"/>
    </location>
</feature>
<organism evidence="2 3">
    <name type="scientific">Amycolatopsis pretoriensis</name>
    <dbReference type="NCBI Taxonomy" id="218821"/>
    <lineage>
        <taxon>Bacteria</taxon>
        <taxon>Bacillati</taxon>
        <taxon>Actinomycetota</taxon>
        <taxon>Actinomycetes</taxon>
        <taxon>Pseudonocardiales</taxon>
        <taxon>Pseudonocardiaceae</taxon>
        <taxon>Amycolatopsis</taxon>
    </lineage>
</organism>
<evidence type="ECO:0000256" key="1">
    <source>
        <dbReference type="SAM" id="MobiDB-lite"/>
    </source>
</evidence>
<protein>
    <submittedName>
        <fullName evidence="2">Uncharacterized protein</fullName>
    </submittedName>
</protein>
<proteinExistence type="predicted"/>
<dbReference type="EMBL" id="FNUJ01000001">
    <property type="protein sequence ID" value="SEF21699.1"/>
    <property type="molecule type" value="Genomic_DNA"/>
</dbReference>
<evidence type="ECO:0000313" key="2">
    <source>
        <dbReference type="EMBL" id="SEF21699.1"/>
    </source>
</evidence>
<sequence length="285" mass="30058">MCACRSRMSRGKRFAARGAGRKAARWPSREEAATGPCSGAVPAARGALTVWRSEPPSDKRYRPGNVRVPRLFSAGATARDLRLPSGPGSCGDPHATKGGRRAGRTGYEGCGRGSNHLGPRGKYGWRSSAGNMIGTAQAAEWKARSTPAAAAREQCRRRSSAGNTVSTAPAARRETRSAPAAAAREHRRRRSSAGNTASTTPSTGQKPRSLRPSSRAGAPPAPGARNRPVEPPPARPPSRPRRNREDFPCPASDPGVRPSCAPRACGPAWSPPAPPPRPARPRSPR</sequence>